<dbReference type="InterPro" id="IPR018357">
    <property type="entry name" value="Hexapep_transf_CS"/>
</dbReference>
<dbReference type="GO" id="GO:0005829">
    <property type="term" value="C:cytosol"/>
    <property type="evidence" value="ECO:0007669"/>
    <property type="project" value="TreeGrafter"/>
</dbReference>
<sequence length="208" mass="22248">MSRRRRPGDPIAPDEFVRPDDGDARDHWDRMIAGDLYIADASDRIASANARATTLMERYNSTTAARGESRRALLRDLLGTCGDDVVVRAPLYIDYGVNLHIGDGTFVNYGLTALDVAPIRIGRHCQIATSVQLLTATHPVDPALRRAGWESGEPITLGDNVWLGGGVIVCPGVTIGDNTVVGAGAVVTRDLPANVVAVGNPARVLREL</sequence>
<dbReference type="InterPro" id="IPR001451">
    <property type="entry name" value="Hexapep"/>
</dbReference>
<dbReference type="Pfam" id="PF12464">
    <property type="entry name" value="Mac"/>
    <property type="match status" value="1"/>
</dbReference>
<dbReference type="Proteomes" id="UP000199086">
    <property type="component" value="Unassembled WGS sequence"/>
</dbReference>
<dbReference type="Gene3D" id="2.160.10.10">
    <property type="entry name" value="Hexapeptide repeat proteins"/>
    <property type="match status" value="1"/>
</dbReference>
<evidence type="ECO:0000256" key="4">
    <source>
        <dbReference type="ARBA" id="ARBA00023315"/>
    </source>
</evidence>
<dbReference type="Pfam" id="PF00132">
    <property type="entry name" value="Hexapep"/>
    <property type="match status" value="1"/>
</dbReference>
<evidence type="ECO:0000259" key="6">
    <source>
        <dbReference type="SMART" id="SM01266"/>
    </source>
</evidence>
<dbReference type="InterPro" id="IPR024688">
    <property type="entry name" value="Mac_dom"/>
</dbReference>
<dbReference type="PANTHER" id="PTHR23416:SF23">
    <property type="entry name" value="ACETYLTRANSFERASE C18B11.09C-RELATED"/>
    <property type="match status" value="1"/>
</dbReference>
<keyword evidence="2 7" id="KW-0808">Transferase</keyword>
<dbReference type="GO" id="GO:0008374">
    <property type="term" value="F:O-acyltransferase activity"/>
    <property type="evidence" value="ECO:0007669"/>
    <property type="project" value="TreeGrafter"/>
</dbReference>
<dbReference type="CDD" id="cd03357">
    <property type="entry name" value="LbH_MAT_GAT"/>
    <property type="match status" value="1"/>
</dbReference>
<proteinExistence type="inferred from homology"/>
<evidence type="ECO:0000256" key="1">
    <source>
        <dbReference type="ARBA" id="ARBA00007274"/>
    </source>
</evidence>
<dbReference type="AlphaFoldDB" id="A0A1G6H7X5"/>
<evidence type="ECO:0000256" key="5">
    <source>
        <dbReference type="SAM" id="MobiDB-lite"/>
    </source>
</evidence>
<accession>A0A1G6H7X5</accession>
<dbReference type="RefSeq" id="WP_281245206.1">
    <property type="nucleotide sequence ID" value="NZ_FMYF01000007.1"/>
</dbReference>
<dbReference type="EMBL" id="FMYF01000007">
    <property type="protein sequence ID" value="SDB90263.1"/>
    <property type="molecule type" value="Genomic_DNA"/>
</dbReference>
<name>A0A1G6H7X5_9ACTN</name>
<evidence type="ECO:0000313" key="8">
    <source>
        <dbReference type="Proteomes" id="UP000199086"/>
    </source>
</evidence>
<protein>
    <submittedName>
        <fullName evidence="7">Maltose O-acetyltransferase</fullName>
    </submittedName>
</protein>
<dbReference type="SMART" id="SM01266">
    <property type="entry name" value="Mac"/>
    <property type="match status" value="1"/>
</dbReference>
<dbReference type="PROSITE" id="PS00101">
    <property type="entry name" value="HEXAPEP_TRANSFERASES"/>
    <property type="match status" value="1"/>
</dbReference>
<dbReference type="GO" id="GO:0016407">
    <property type="term" value="F:acetyltransferase activity"/>
    <property type="evidence" value="ECO:0007669"/>
    <property type="project" value="InterPro"/>
</dbReference>
<dbReference type="FunFam" id="2.160.10.10:FF:000025">
    <property type="entry name" value="Hexapeptide-repeat containing-acetyltransferase"/>
    <property type="match status" value="1"/>
</dbReference>
<dbReference type="PANTHER" id="PTHR23416">
    <property type="entry name" value="SIALIC ACID SYNTHASE-RELATED"/>
    <property type="match status" value="1"/>
</dbReference>
<organism evidence="7 8">
    <name type="scientific">Raineyella antarctica</name>
    <dbReference type="NCBI Taxonomy" id="1577474"/>
    <lineage>
        <taxon>Bacteria</taxon>
        <taxon>Bacillati</taxon>
        <taxon>Actinomycetota</taxon>
        <taxon>Actinomycetes</taxon>
        <taxon>Propionibacteriales</taxon>
        <taxon>Propionibacteriaceae</taxon>
        <taxon>Raineyella</taxon>
    </lineage>
</organism>
<dbReference type="STRING" id="1577474.GA0111570_10793"/>
<feature type="region of interest" description="Disordered" evidence="5">
    <location>
        <begin position="1"/>
        <end position="22"/>
    </location>
</feature>
<gene>
    <name evidence="7" type="ORF">GA0111570_10793</name>
</gene>
<feature type="domain" description="Maltose/galactoside acetyltransferase" evidence="6">
    <location>
        <begin position="28"/>
        <end position="83"/>
    </location>
</feature>
<dbReference type="InterPro" id="IPR051159">
    <property type="entry name" value="Hexapeptide_acetyltransf"/>
</dbReference>
<evidence type="ECO:0000256" key="2">
    <source>
        <dbReference type="ARBA" id="ARBA00022679"/>
    </source>
</evidence>
<keyword evidence="3" id="KW-0677">Repeat</keyword>
<keyword evidence="4" id="KW-0012">Acyltransferase</keyword>
<dbReference type="SUPFAM" id="SSF51161">
    <property type="entry name" value="Trimeric LpxA-like enzymes"/>
    <property type="match status" value="1"/>
</dbReference>
<evidence type="ECO:0000313" key="7">
    <source>
        <dbReference type="EMBL" id="SDB90263.1"/>
    </source>
</evidence>
<comment type="similarity">
    <text evidence="1">Belongs to the transferase hexapeptide repeat family.</text>
</comment>
<dbReference type="InterPro" id="IPR011004">
    <property type="entry name" value="Trimer_LpxA-like_sf"/>
</dbReference>
<reference evidence="7 8" key="1">
    <citation type="submission" date="2016-06" db="EMBL/GenBank/DDBJ databases">
        <authorList>
            <person name="Olsen C.W."/>
            <person name="Carey S."/>
            <person name="Hinshaw L."/>
            <person name="Karasin A.I."/>
        </authorList>
    </citation>
    <scope>NUCLEOTIDE SEQUENCE [LARGE SCALE GENOMIC DNA]</scope>
    <source>
        <strain evidence="7 8">LZ-22</strain>
    </source>
</reference>
<evidence type="ECO:0000256" key="3">
    <source>
        <dbReference type="ARBA" id="ARBA00022737"/>
    </source>
</evidence>
<keyword evidence="8" id="KW-1185">Reference proteome</keyword>